<dbReference type="InterPro" id="IPR057191">
    <property type="entry name" value="DUF7869"/>
</dbReference>
<proteinExistence type="predicted"/>
<evidence type="ECO:0000313" key="4">
    <source>
        <dbReference type="Proteomes" id="UP000028582"/>
    </source>
</evidence>
<accession>A0A081AXE6</accession>
<feature type="region of interest" description="Disordered" evidence="1">
    <location>
        <begin position="1"/>
        <end position="67"/>
    </location>
</feature>
<name>A0A081AXE6_PHYNI</name>
<dbReference type="AlphaFoldDB" id="A0A081AXE6"/>
<feature type="compositionally biased region" description="Basic and acidic residues" evidence="1">
    <location>
        <begin position="519"/>
        <end position="530"/>
    </location>
</feature>
<organism evidence="3 4">
    <name type="scientific">Phytophthora nicotianae P1976</name>
    <dbReference type="NCBI Taxonomy" id="1317066"/>
    <lineage>
        <taxon>Eukaryota</taxon>
        <taxon>Sar</taxon>
        <taxon>Stramenopiles</taxon>
        <taxon>Oomycota</taxon>
        <taxon>Peronosporomycetes</taxon>
        <taxon>Peronosporales</taxon>
        <taxon>Peronosporaceae</taxon>
        <taxon>Phytophthora</taxon>
    </lineage>
</organism>
<feature type="region of interest" description="Disordered" evidence="1">
    <location>
        <begin position="503"/>
        <end position="563"/>
    </location>
</feature>
<protein>
    <recommendedName>
        <fullName evidence="2">DUF7869 domain-containing protein</fullName>
    </recommendedName>
</protein>
<evidence type="ECO:0000259" key="2">
    <source>
        <dbReference type="Pfam" id="PF25273"/>
    </source>
</evidence>
<dbReference type="PANTHER" id="PTHR34415">
    <property type="entry name" value="INTEGRASE CATALYTIC DOMAIN-CONTAINING PROTEIN"/>
    <property type="match status" value="1"/>
</dbReference>
<dbReference type="EMBL" id="ANJA01000484">
    <property type="protein sequence ID" value="ETO83557.1"/>
    <property type="molecule type" value="Genomic_DNA"/>
</dbReference>
<reference evidence="3 4" key="1">
    <citation type="submission" date="2013-11" db="EMBL/GenBank/DDBJ databases">
        <title>The Genome Sequence of Phytophthora parasitica P1976.</title>
        <authorList>
            <consortium name="The Broad Institute Genomics Platform"/>
            <person name="Russ C."/>
            <person name="Tyler B."/>
            <person name="Panabieres F."/>
            <person name="Shan W."/>
            <person name="Tripathy S."/>
            <person name="Grunwald N."/>
            <person name="Machado M."/>
            <person name="Johnson C.S."/>
            <person name="Walker B."/>
            <person name="Young S."/>
            <person name="Zeng Q."/>
            <person name="Gargeya S."/>
            <person name="Fitzgerald M."/>
            <person name="Haas B."/>
            <person name="Abouelleil A."/>
            <person name="Allen A.W."/>
            <person name="Alvarado L."/>
            <person name="Arachchi H.M."/>
            <person name="Berlin A.M."/>
            <person name="Chapman S.B."/>
            <person name="Gainer-Dewar J."/>
            <person name="Goldberg J."/>
            <person name="Griggs A."/>
            <person name="Gujja S."/>
            <person name="Hansen M."/>
            <person name="Howarth C."/>
            <person name="Imamovic A."/>
            <person name="Ireland A."/>
            <person name="Larimer J."/>
            <person name="McCowan C."/>
            <person name="Murphy C."/>
            <person name="Pearson M."/>
            <person name="Poon T.W."/>
            <person name="Priest M."/>
            <person name="Roberts A."/>
            <person name="Saif S."/>
            <person name="Shea T."/>
            <person name="Sisk P."/>
            <person name="Sykes S."/>
            <person name="Wortman J."/>
            <person name="Nusbaum C."/>
            <person name="Birren B."/>
        </authorList>
    </citation>
    <scope>NUCLEOTIDE SEQUENCE [LARGE SCALE GENOMIC DNA]</scope>
    <source>
        <strain evidence="3 4">P1976</strain>
    </source>
</reference>
<feature type="domain" description="DUF7869" evidence="2">
    <location>
        <begin position="347"/>
        <end position="450"/>
    </location>
</feature>
<sequence>MEELAALADTATATKSDAVVPRDEAHSDTSAGSGDASEDSEWVLDSEEECPCGNEIQTSDSDVDEDSNTVATSINLNDGELPELVTRLIQEDPCDKKCLKGNATELEQFLFLKKTGTVLCHRDHGLREQFTRYRTRINDGIFSVKAHGILLNQNAGAVDLRWSVSWFKRFAVSVGDVVPVVHTFAGVFTWDQLYTELQNYVEEIALRVREPRPSTYRQYLTKLWPTIRIRSPRSNVCDVCTIYWSRMKSGATAAETEAFGEHTTAARRMQEEYKSDLASVDDTHAVVIIDFSQNLTLPSVSNTPPQLYFFSLRNVNMFGVFYANKNIQYNYVYDESVAGKGTDEVRMLLALAHKSLLDEINLKFFVKGHTKNAVDRGFGHVRKHIARADVWTMYQLLGVVNEASSSSALVHIPNQNTILKVYRDAMEEAYKKLKDIQKYQIFTMRESNPGVVKCRKGPDSDEVTQDLRRVYDGITTDATCNPPPNSEKIQFFYNKVRPFVPEEFQNDPLYDPPNDEDERTAKQIQKDRQAASKQKKREREAAAAAAKITKETPRVTGTTGEAM</sequence>
<evidence type="ECO:0000256" key="1">
    <source>
        <dbReference type="SAM" id="MobiDB-lite"/>
    </source>
</evidence>
<feature type="compositionally biased region" description="Acidic residues" evidence="1">
    <location>
        <begin position="36"/>
        <end position="50"/>
    </location>
</feature>
<dbReference type="Proteomes" id="UP000028582">
    <property type="component" value="Unassembled WGS sequence"/>
</dbReference>
<dbReference type="OrthoDB" id="127459at2759"/>
<feature type="compositionally biased region" description="Low complexity" evidence="1">
    <location>
        <begin position="1"/>
        <end position="14"/>
    </location>
</feature>
<comment type="caution">
    <text evidence="3">The sequence shown here is derived from an EMBL/GenBank/DDBJ whole genome shotgun (WGS) entry which is preliminary data.</text>
</comment>
<dbReference type="PANTHER" id="PTHR34415:SF1">
    <property type="entry name" value="INTEGRASE CATALYTIC DOMAIN-CONTAINING PROTEIN"/>
    <property type="match status" value="1"/>
</dbReference>
<dbReference type="Pfam" id="PF25273">
    <property type="entry name" value="DUF7869"/>
    <property type="match status" value="1"/>
</dbReference>
<evidence type="ECO:0000313" key="3">
    <source>
        <dbReference type="EMBL" id="ETO83557.1"/>
    </source>
</evidence>
<gene>
    <name evidence="3" type="ORF">F444_02448</name>
</gene>